<feature type="domain" description="N-acetyltransferase" evidence="1">
    <location>
        <begin position="7"/>
        <end position="169"/>
    </location>
</feature>
<dbReference type="PANTHER" id="PTHR43441">
    <property type="entry name" value="RIBOSOMAL-PROTEIN-SERINE ACETYLTRANSFERASE"/>
    <property type="match status" value="1"/>
</dbReference>
<dbReference type="GO" id="GO:1990189">
    <property type="term" value="F:protein N-terminal-serine acetyltransferase activity"/>
    <property type="evidence" value="ECO:0007669"/>
    <property type="project" value="TreeGrafter"/>
</dbReference>
<comment type="caution">
    <text evidence="2">The sequence shown here is derived from an EMBL/GenBank/DDBJ whole genome shotgun (WGS) entry which is preliminary data.</text>
</comment>
<evidence type="ECO:0000313" key="2">
    <source>
        <dbReference type="EMBL" id="THV23630.1"/>
    </source>
</evidence>
<evidence type="ECO:0000313" key="3">
    <source>
        <dbReference type="Proteomes" id="UP000305792"/>
    </source>
</evidence>
<proteinExistence type="predicted"/>
<dbReference type="EMBL" id="STGX01000021">
    <property type="protein sequence ID" value="THV23630.1"/>
    <property type="molecule type" value="Genomic_DNA"/>
</dbReference>
<dbReference type="PROSITE" id="PS51186">
    <property type="entry name" value="GNAT"/>
    <property type="match status" value="1"/>
</dbReference>
<dbReference type="Proteomes" id="UP000305792">
    <property type="component" value="Unassembled WGS sequence"/>
</dbReference>
<dbReference type="OrthoDB" id="2061990at2"/>
<keyword evidence="3" id="KW-1185">Reference proteome</keyword>
<keyword evidence="2" id="KW-0808">Transferase</keyword>
<dbReference type="GO" id="GO:0005737">
    <property type="term" value="C:cytoplasm"/>
    <property type="evidence" value="ECO:0007669"/>
    <property type="project" value="TreeGrafter"/>
</dbReference>
<dbReference type="InterPro" id="IPR016181">
    <property type="entry name" value="Acyl_CoA_acyltransferase"/>
</dbReference>
<dbReference type="InterPro" id="IPR051908">
    <property type="entry name" value="Ribosomal_N-acetyltransferase"/>
</dbReference>
<accession>A0A4S8P0X6</accession>
<dbReference type="PANTHER" id="PTHR43441:SF10">
    <property type="entry name" value="ACETYLTRANSFERASE"/>
    <property type="match status" value="1"/>
</dbReference>
<protein>
    <submittedName>
        <fullName evidence="2">GNAT family N-acetyltransferase</fullName>
    </submittedName>
</protein>
<dbReference type="Pfam" id="PF13302">
    <property type="entry name" value="Acetyltransf_3"/>
    <property type="match status" value="1"/>
</dbReference>
<gene>
    <name evidence="2" type="ORF">E9998_22440</name>
</gene>
<name>A0A4S8P0X6_9ACTN</name>
<dbReference type="InterPro" id="IPR000182">
    <property type="entry name" value="GNAT_dom"/>
</dbReference>
<dbReference type="GO" id="GO:0008999">
    <property type="term" value="F:protein-N-terminal-alanine acetyltransferase activity"/>
    <property type="evidence" value="ECO:0007669"/>
    <property type="project" value="TreeGrafter"/>
</dbReference>
<dbReference type="Gene3D" id="3.40.630.30">
    <property type="match status" value="1"/>
</dbReference>
<reference evidence="2 3" key="1">
    <citation type="journal article" date="2018" name="Int. J. Syst. Evol. Microbiol.">
        <title>Glycomyces paridis sp. nov., isolated from the medicinal plant Paris polyphylla.</title>
        <authorList>
            <person name="Fang X.M."/>
            <person name="Bai J.L."/>
            <person name="Su J."/>
            <person name="Zhao L.L."/>
            <person name="Liu H.Y."/>
            <person name="Ma B.P."/>
            <person name="Zhang Y.Q."/>
            <person name="Yu L.Y."/>
        </authorList>
    </citation>
    <scope>NUCLEOTIDE SEQUENCE [LARGE SCALE GENOMIC DNA]</scope>
    <source>
        <strain evidence="2 3">CPCC 204357</strain>
    </source>
</reference>
<dbReference type="SUPFAM" id="SSF55729">
    <property type="entry name" value="Acyl-CoA N-acyltransferases (Nat)"/>
    <property type="match status" value="1"/>
</dbReference>
<organism evidence="2 3">
    <name type="scientific">Glycomyces paridis</name>
    <dbReference type="NCBI Taxonomy" id="2126555"/>
    <lineage>
        <taxon>Bacteria</taxon>
        <taxon>Bacillati</taxon>
        <taxon>Actinomycetota</taxon>
        <taxon>Actinomycetes</taxon>
        <taxon>Glycomycetales</taxon>
        <taxon>Glycomycetaceae</taxon>
        <taxon>Glycomyces</taxon>
    </lineage>
</organism>
<evidence type="ECO:0000259" key="1">
    <source>
        <dbReference type="PROSITE" id="PS51186"/>
    </source>
</evidence>
<dbReference type="AlphaFoldDB" id="A0A4S8P0X6"/>
<sequence>MTRSTPLHLRPWRTGDFGAVLEALASPDMDRQFPSGETAEARAEQWLGWATGLIARPAGFAFAVCADDDEPLANLAATAIDRHDVGWVSYWTTCRARGLGIAADALAALVPWLHDEAGVWRLELGHRLNNPASGRIAERAGFLREGVERAKLKYEGRRYDTARWARLADDPRPKARRTVEL</sequence>